<dbReference type="SUPFAM" id="SSF51905">
    <property type="entry name" value="FAD/NAD(P)-binding domain"/>
    <property type="match status" value="1"/>
</dbReference>
<dbReference type="Pfam" id="PF07992">
    <property type="entry name" value="Pyr_redox_2"/>
    <property type="match status" value="1"/>
</dbReference>
<reference evidence="11 12" key="1">
    <citation type="submission" date="2024-07" db="EMBL/GenBank/DDBJ databases">
        <title>Chromosome-level genome assembly of the water stick insect Ranatra chinensis (Heteroptera: Nepidae).</title>
        <authorList>
            <person name="Liu X."/>
        </authorList>
    </citation>
    <scope>NUCLEOTIDE SEQUENCE [LARGE SCALE GENOMIC DNA]</scope>
    <source>
        <strain evidence="11">Cailab_2021Rc</strain>
        <tissue evidence="11">Muscle</tissue>
    </source>
</reference>
<keyword evidence="4" id="KW-0001">2Fe-2S</keyword>
<proteinExistence type="inferred from homology"/>
<dbReference type="PROSITE" id="PS51296">
    <property type="entry name" value="RIESKE"/>
    <property type="match status" value="1"/>
</dbReference>
<dbReference type="InterPro" id="IPR036922">
    <property type="entry name" value="Rieske_2Fe-2S_sf"/>
</dbReference>
<dbReference type="Gene3D" id="3.30.390.30">
    <property type="match status" value="1"/>
</dbReference>
<dbReference type="InterPro" id="IPR016156">
    <property type="entry name" value="FAD/NAD-linked_Rdtase_dimer_sf"/>
</dbReference>
<evidence type="ECO:0000256" key="7">
    <source>
        <dbReference type="ARBA" id="ARBA00023002"/>
    </source>
</evidence>
<dbReference type="InterPro" id="IPR036188">
    <property type="entry name" value="FAD/NAD-bd_sf"/>
</dbReference>
<organism evidence="11 12">
    <name type="scientific">Ranatra chinensis</name>
    <dbReference type="NCBI Taxonomy" id="642074"/>
    <lineage>
        <taxon>Eukaryota</taxon>
        <taxon>Metazoa</taxon>
        <taxon>Ecdysozoa</taxon>
        <taxon>Arthropoda</taxon>
        <taxon>Hexapoda</taxon>
        <taxon>Insecta</taxon>
        <taxon>Pterygota</taxon>
        <taxon>Neoptera</taxon>
        <taxon>Paraneoptera</taxon>
        <taxon>Hemiptera</taxon>
        <taxon>Heteroptera</taxon>
        <taxon>Panheteroptera</taxon>
        <taxon>Nepomorpha</taxon>
        <taxon>Nepidae</taxon>
        <taxon>Ranatrinae</taxon>
        <taxon>Ranatra</taxon>
    </lineage>
</organism>
<dbReference type="SUPFAM" id="SSF50022">
    <property type="entry name" value="ISP domain"/>
    <property type="match status" value="1"/>
</dbReference>
<dbReference type="Gene3D" id="2.102.10.10">
    <property type="entry name" value="Rieske [2Fe-2S] iron-sulphur domain"/>
    <property type="match status" value="1"/>
</dbReference>
<dbReference type="GO" id="GO:0051537">
    <property type="term" value="F:2 iron, 2 sulfur cluster binding"/>
    <property type="evidence" value="ECO:0007669"/>
    <property type="project" value="UniProtKB-KW"/>
</dbReference>
<evidence type="ECO:0000313" key="11">
    <source>
        <dbReference type="EMBL" id="KAL1139184.1"/>
    </source>
</evidence>
<gene>
    <name evidence="11" type="ORF">AAG570_009243</name>
</gene>
<dbReference type="CDD" id="cd03478">
    <property type="entry name" value="Rieske_AIFL_N"/>
    <property type="match status" value="1"/>
</dbReference>
<dbReference type="InterPro" id="IPR050446">
    <property type="entry name" value="FAD-oxidoreductase/Apoptosis"/>
</dbReference>
<dbReference type="Pfam" id="PF00355">
    <property type="entry name" value="Rieske"/>
    <property type="match status" value="1"/>
</dbReference>
<keyword evidence="5" id="KW-0479">Metal-binding</keyword>
<keyword evidence="9" id="KW-0411">Iron-sulfur</keyword>
<evidence type="ECO:0000313" key="12">
    <source>
        <dbReference type="Proteomes" id="UP001558652"/>
    </source>
</evidence>
<dbReference type="InterPro" id="IPR023753">
    <property type="entry name" value="FAD/NAD-binding_dom"/>
</dbReference>
<dbReference type="Gene3D" id="3.50.50.60">
    <property type="entry name" value="FAD/NAD(P)-binding domain"/>
    <property type="match status" value="2"/>
</dbReference>
<comment type="cofactor">
    <cofactor evidence="1">
        <name>FAD</name>
        <dbReference type="ChEBI" id="CHEBI:57692"/>
    </cofactor>
</comment>
<dbReference type="PRINTS" id="PR00411">
    <property type="entry name" value="PNDRDTASEI"/>
</dbReference>
<sequence length="516" mass="55406">MKVCDLGNDGGKVLLVKQGGHLSALGTKCSHYGAPLASGALGNGRIRCPWHGACFSLKTGDIEDFPGLDSIPCYKVEVTSNGGVKVRAKKSDLAANKRMKSMCSRDMNNNTTFVIVGAGGAGQCCAETLRQEGFTGRLVMVSEECVLPYDRIKLSKQLDATPEKLQLRNEGFYKEYGIELMLGKKAIELDTDKKVLTLDDNSCLNYDSLFLATGSRARKLNIPGIDLKCVFTVRSIADAGAIHKALNAQSNVVIYGSSFIGMEAATYCIGKVNSVTVVGRSPPFKETLGTELSDRISQMFLEKGVKLVIEKTVECFRGDDNGRVKEVVLSDGSTLQADVVILGLGTTFSTDYLNQSTVKLNSNGSIPVNEYLETNVNSVFAGGDIACAPVLANGGQEATIGHWQLAHYHGRVAALNMIATMCQKTSLASVPFFWTVLFGTSFRYAGSGGYANTLVVGDVDKLKCAVYYIDGDGLVKAVTTVGSDPVAAQFAELLSSGRQLTKQQLETNPNDWWIQA</sequence>
<evidence type="ECO:0000256" key="2">
    <source>
        <dbReference type="ARBA" id="ARBA00006442"/>
    </source>
</evidence>
<dbReference type="PANTHER" id="PTHR43557">
    <property type="entry name" value="APOPTOSIS-INDUCING FACTOR 1"/>
    <property type="match status" value="1"/>
</dbReference>
<keyword evidence="3" id="KW-0285">Flavoprotein</keyword>
<dbReference type="SUPFAM" id="SSF55424">
    <property type="entry name" value="FAD/NAD-linked reductases, dimerisation (C-terminal) domain"/>
    <property type="match status" value="1"/>
</dbReference>
<dbReference type="Proteomes" id="UP001558652">
    <property type="component" value="Unassembled WGS sequence"/>
</dbReference>
<dbReference type="EMBL" id="JBFDAA010000003">
    <property type="protein sequence ID" value="KAL1139184.1"/>
    <property type="molecule type" value="Genomic_DNA"/>
</dbReference>
<dbReference type="GO" id="GO:0046872">
    <property type="term" value="F:metal ion binding"/>
    <property type="evidence" value="ECO:0007669"/>
    <property type="project" value="UniProtKB-KW"/>
</dbReference>
<accession>A0ABD0ZGG6</accession>
<keyword evidence="12" id="KW-1185">Reference proteome</keyword>
<evidence type="ECO:0000256" key="3">
    <source>
        <dbReference type="ARBA" id="ARBA00022630"/>
    </source>
</evidence>
<evidence type="ECO:0000256" key="5">
    <source>
        <dbReference type="ARBA" id="ARBA00022723"/>
    </source>
</evidence>
<dbReference type="GO" id="GO:0016491">
    <property type="term" value="F:oxidoreductase activity"/>
    <property type="evidence" value="ECO:0007669"/>
    <property type="project" value="UniProtKB-KW"/>
</dbReference>
<comment type="similarity">
    <text evidence="2">Belongs to the FAD-dependent oxidoreductase family.</text>
</comment>
<dbReference type="InterPro" id="IPR017941">
    <property type="entry name" value="Rieske_2Fe-2S"/>
</dbReference>
<dbReference type="PANTHER" id="PTHR43557:SF2">
    <property type="entry name" value="RIESKE DOMAIN-CONTAINING PROTEIN-RELATED"/>
    <property type="match status" value="1"/>
</dbReference>
<keyword evidence="7" id="KW-0560">Oxidoreductase</keyword>
<evidence type="ECO:0000256" key="6">
    <source>
        <dbReference type="ARBA" id="ARBA00022827"/>
    </source>
</evidence>
<evidence type="ECO:0000256" key="8">
    <source>
        <dbReference type="ARBA" id="ARBA00023004"/>
    </source>
</evidence>
<feature type="domain" description="Rieske" evidence="10">
    <location>
        <begin position="1"/>
        <end position="85"/>
    </location>
</feature>
<evidence type="ECO:0000259" key="10">
    <source>
        <dbReference type="PROSITE" id="PS51296"/>
    </source>
</evidence>
<evidence type="ECO:0000256" key="1">
    <source>
        <dbReference type="ARBA" id="ARBA00001974"/>
    </source>
</evidence>
<dbReference type="AlphaFoldDB" id="A0ABD0ZGG6"/>
<name>A0ABD0ZGG6_9HEMI</name>
<keyword evidence="8" id="KW-0408">Iron</keyword>
<evidence type="ECO:0000256" key="9">
    <source>
        <dbReference type="ARBA" id="ARBA00023014"/>
    </source>
</evidence>
<comment type="caution">
    <text evidence="11">The sequence shown here is derived from an EMBL/GenBank/DDBJ whole genome shotgun (WGS) entry which is preliminary data.</text>
</comment>
<dbReference type="PRINTS" id="PR00368">
    <property type="entry name" value="FADPNR"/>
</dbReference>
<evidence type="ECO:0000256" key="4">
    <source>
        <dbReference type="ARBA" id="ARBA00022714"/>
    </source>
</evidence>
<protein>
    <recommendedName>
        <fullName evidence="10">Rieske domain-containing protein</fullName>
    </recommendedName>
</protein>
<keyword evidence="6" id="KW-0274">FAD</keyword>